<keyword evidence="4 6" id="KW-0067">ATP-binding</keyword>
<evidence type="ECO:0000256" key="2">
    <source>
        <dbReference type="ARBA" id="ARBA00022448"/>
    </source>
</evidence>
<dbReference type="PANTHER" id="PTHR43553:SF24">
    <property type="entry name" value="ENERGY-COUPLING FACTOR TRANSPORTER ATP-BINDING PROTEIN ECFA1"/>
    <property type="match status" value="1"/>
</dbReference>
<dbReference type="SUPFAM" id="SSF52540">
    <property type="entry name" value="P-loop containing nucleoside triphosphate hydrolases"/>
    <property type="match status" value="1"/>
</dbReference>
<dbReference type="SMART" id="SM00382">
    <property type="entry name" value="AAA"/>
    <property type="match status" value="1"/>
</dbReference>
<evidence type="ECO:0000259" key="5">
    <source>
        <dbReference type="PROSITE" id="PS50893"/>
    </source>
</evidence>
<evidence type="ECO:0000256" key="4">
    <source>
        <dbReference type="ARBA" id="ARBA00022840"/>
    </source>
</evidence>
<organism evidence="6">
    <name type="scientific">Dissulfuribacter thermophilus</name>
    <dbReference type="NCBI Taxonomy" id="1156395"/>
    <lineage>
        <taxon>Bacteria</taxon>
        <taxon>Pseudomonadati</taxon>
        <taxon>Thermodesulfobacteriota</taxon>
        <taxon>Dissulfuribacteria</taxon>
        <taxon>Dissulfuribacterales</taxon>
        <taxon>Dissulfuribacteraceae</taxon>
        <taxon>Dissulfuribacter</taxon>
    </lineage>
</organism>
<comment type="caution">
    <text evidence="6">The sequence shown here is derived from an EMBL/GenBank/DDBJ whole genome shotgun (WGS) entry which is preliminary data.</text>
</comment>
<dbReference type="GO" id="GO:0005524">
    <property type="term" value="F:ATP binding"/>
    <property type="evidence" value="ECO:0007669"/>
    <property type="project" value="UniProtKB-KW"/>
</dbReference>
<dbReference type="InterPro" id="IPR050095">
    <property type="entry name" value="ECF_ABC_transporter_ATP-bd"/>
</dbReference>
<dbReference type="GO" id="GO:0016887">
    <property type="term" value="F:ATP hydrolysis activity"/>
    <property type="evidence" value="ECO:0007669"/>
    <property type="project" value="InterPro"/>
</dbReference>
<comment type="similarity">
    <text evidence="1">Belongs to the ABC transporter superfamily.</text>
</comment>
<accession>A0A7V2SXS0</accession>
<dbReference type="InterPro" id="IPR003439">
    <property type="entry name" value="ABC_transporter-like_ATP-bd"/>
</dbReference>
<proteinExistence type="inferred from homology"/>
<dbReference type="InterPro" id="IPR015856">
    <property type="entry name" value="ABC_transpr_CbiO/EcfA_su"/>
</dbReference>
<dbReference type="PROSITE" id="PS50893">
    <property type="entry name" value="ABC_TRANSPORTER_2"/>
    <property type="match status" value="1"/>
</dbReference>
<dbReference type="Proteomes" id="UP000885797">
    <property type="component" value="Unassembled WGS sequence"/>
</dbReference>
<evidence type="ECO:0000256" key="3">
    <source>
        <dbReference type="ARBA" id="ARBA00022741"/>
    </source>
</evidence>
<keyword evidence="2" id="KW-0813">Transport</keyword>
<dbReference type="PROSITE" id="PS00211">
    <property type="entry name" value="ABC_TRANSPORTER_1"/>
    <property type="match status" value="1"/>
</dbReference>
<dbReference type="Gene3D" id="3.40.50.300">
    <property type="entry name" value="P-loop containing nucleotide triphosphate hydrolases"/>
    <property type="match status" value="1"/>
</dbReference>
<dbReference type="InterPro" id="IPR017871">
    <property type="entry name" value="ABC_transporter-like_CS"/>
</dbReference>
<evidence type="ECO:0000313" key="6">
    <source>
        <dbReference type="EMBL" id="HFC46305.1"/>
    </source>
</evidence>
<reference evidence="6" key="1">
    <citation type="journal article" date="2020" name="mSystems">
        <title>Genome- and Community-Level Interaction Insights into Carbon Utilization and Element Cycling Functions of Hydrothermarchaeota in Hydrothermal Sediment.</title>
        <authorList>
            <person name="Zhou Z."/>
            <person name="Liu Y."/>
            <person name="Xu W."/>
            <person name="Pan J."/>
            <person name="Luo Z.H."/>
            <person name="Li M."/>
        </authorList>
    </citation>
    <scope>NUCLEOTIDE SEQUENCE [LARGE SCALE GENOMIC DNA]</scope>
    <source>
        <strain evidence="6">HyVt-503</strain>
    </source>
</reference>
<dbReference type="InterPro" id="IPR003593">
    <property type="entry name" value="AAA+_ATPase"/>
</dbReference>
<dbReference type="EMBL" id="DRND01000029">
    <property type="protein sequence ID" value="HFC46305.1"/>
    <property type="molecule type" value="Genomic_DNA"/>
</dbReference>
<dbReference type="InterPro" id="IPR027417">
    <property type="entry name" value="P-loop_NTPase"/>
</dbReference>
<dbReference type="AlphaFoldDB" id="A0A7V2SXS0"/>
<dbReference type="Pfam" id="PF00005">
    <property type="entry name" value="ABC_tran"/>
    <property type="match status" value="1"/>
</dbReference>
<dbReference type="GO" id="GO:0042626">
    <property type="term" value="F:ATPase-coupled transmembrane transporter activity"/>
    <property type="evidence" value="ECO:0007669"/>
    <property type="project" value="TreeGrafter"/>
</dbReference>
<dbReference type="PANTHER" id="PTHR43553">
    <property type="entry name" value="HEAVY METAL TRANSPORTER"/>
    <property type="match status" value="1"/>
</dbReference>
<dbReference type="GO" id="GO:0043190">
    <property type="term" value="C:ATP-binding cassette (ABC) transporter complex"/>
    <property type="evidence" value="ECO:0007669"/>
    <property type="project" value="TreeGrafter"/>
</dbReference>
<feature type="domain" description="ABC transporter" evidence="5">
    <location>
        <begin position="14"/>
        <end position="242"/>
    </location>
</feature>
<gene>
    <name evidence="6" type="ORF">ENJ63_00310</name>
</gene>
<sequence>MEITLATFKTYPLIGLKDIGFGYAPEETVLEGIDFNVFEGDRIHLKGPNGVGKTTLFYLILGLLRPKSGHVELFGQICQEEKDFFHARSRIGFLFQDPDHQLFCPTVLEDVCFGPMNHGMTKEEAIKRANEVLDSLGISHLAKRPPYQLSGGEKKLAALATILSMDPEILLLDEPFNGLDPKARQKTVRILKDFKGKALVIVSHYERMPRGLINKVAYLKRDGVLVQEAFSTGSSTKKVVPFPG</sequence>
<evidence type="ECO:0000256" key="1">
    <source>
        <dbReference type="ARBA" id="ARBA00005417"/>
    </source>
</evidence>
<name>A0A7V2SXS0_9BACT</name>
<dbReference type="CDD" id="cd03225">
    <property type="entry name" value="ABC_cobalt_CbiO_domain1"/>
    <property type="match status" value="1"/>
</dbReference>
<protein>
    <submittedName>
        <fullName evidence="6">ABC transporter ATP-binding protein</fullName>
    </submittedName>
</protein>
<keyword evidence="3" id="KW-0547">Nucleotide-binding</keyword>